<dbReference type="OrthoDB" id="5791859at2"/>
<dbReference type="STRING" id="396588.Tgr7_2213"/>
<organism evidence="1 2">
    <name type="scientific">Thioalkalivibrio sulfidiphilus (strain HL-EbGR7)</name>
    <dbReference type="NCBI Taxonomy" id="396588"/>
    <lineage>
        <taxon>Bacteria</taxon>
        <taxon>Pseudomonadati</taxon>
        <taxon>Pseudomonadota</taxon>
        <taxon>Gammaproteobacteria</taxon>
        <taxon>Chromatiales</taxon>
        <taxon>Ectothiorhodospiraceae</taxon>
        <taxon>Thioalkalivibrio</taxon>
    </lineage>
</organism>
<evidence type="ECO:0000313" key="1">
    <source>
        <dbReference type="EMBL" id="ACL73293.1"/>
    </source>
</evidence>
<dbReference type="KEGG" id="tgr:Tgr7_2213"/>
<evidence type="ECO:0000313" key="2">
    <source>
        <dbReference type="Proteomes" id="UP000002383"/>
    </source>
</evidence>
<keyword evidence="2" id="KW-1185">Reference proteome</keyword>
<accession>B8GUH3</accession>
<dbReference type="AlphaFoldDB" id="B8GUH3"/>
<name>B8GUH3_THISH</name>
<dbReference type="Proteomes" id="UP000002383">
    <property type="component" value="Chromosome"/>
</dbReference>
<sequence length="281" mass="31747">MLWFGKQAKGQKTGGGDEIAAADLEITLDKEIASSKFRTLLEQIEERGTTIEFFLEALRSKHELFARMLPAEKPQFLSRDDVMLLLAVIFPARRKLESHLASLDDAALSDAVLALVYGEGPLDDRMNAFCELIPETDKKARRAIWDLAAELLHFRDPERVPLMTRWVWDTRTMTGAVREFIRGNDTLREIPIGTRPEDFQGVRAWFAERLSEDGLYRDLPYLVDLLQGQAYADYVKAVSMGVGMVNAELGAKQDPLEFLVKLLGIEERPARKAGADEKTLH</sequence>
<dbReference type="eggNOG" id="ENOG5030GTU">
    <property type="taxonomic scope" value="Bacteria"/>
</dbReference>
<gene>
    <name evidence="1" type="ordered locus">Tgr7_2213</name>
</gene>
<dbReference type="HOGENOM" id="CLU_1025368_0_0_6"/>
<proteinExistence type="predicted"/>
<dbReference type="RefSeq" id="WP_012638771.1">
    <property type="nucleotide sequence ID" value="NC_011901.1"/>
</dbReference>
<reference evidence="1 2" key="1">
    <citation type="journal article" date="2011" name="Stand. Genomic Sci.">
        <title>Complete genome sequence of 'Thioalkalivibrio sulfidophilus' HL-EbGr7.</title>
        <authorList>
            <person name="Muyzer G."/>
            <person name="Sorokin D.Y."/>
            <person name="Mavromatis K."/>
            <person name="Lapidus A."/>
            <person name="Clum A."/>
            <person name="Ivanova N."/>
            <person name="Pati A."/>
            <person name="d'Haeseleer P."/>
            <person name="Woyke T."/>
            <person name="Kyrpides N.C."/>
        </authorList>
    </citation>
    <scope>NUCLEOTIDE SEQUENCE [LARGE SCALE GENOMIC DNA]</scope>
    <source>
        <strain evidence="1 2">HL-EbGR7</strain>
    </source>
</reference>
<dbReference type="EMBL" id="CP001339">
    <property type="protein sequence ID" value="ACL73293.1"/>
    <property type="molecule type" value="Genomic_DNA"/>
</dbReference>
<protein>
    <submittedName>
        <fullName evidence="1">Uncharacterized protein</fullName>
    </submittedName>
</protein>